<evidence type="ECO:0000256" key="8">
    <source>
        <dbReference type="ARBA" id="ARBA00022842"/>
    </source>
</evidence>
<feature type="transmembrane region" description="Helical" evidence="15">
    <location>
        <begin position="12"/>
        <end position="32"/>
    </location>
</feature>
<keyword evidence="7 13" id="KW-0378">Hydrolase</keyword>
<evidence type="ECO:0000256" key="13">
    <source>
        <dbReference type="HAMAP-Rule" id="MF_00034"/>
    </source>
</evidence>
<dbReference type="FunFam" id="3.30.420.10:FF:000002">
    <property type="entry name" value="Crossover junction endodeoxyribonuclease RuvC"/>
    <property type="match status" value="1"/>
</dbReference>
<organism evidence="16 17">
    <name type="scientific">Candidatus Rickettsiella viridis</name>
    <dbReference type="NCBI Taxonomy" id="676208"/>
    <lineage>
        <taxon>Bacteria</taxon>
        <taxon>Pseudomonadati</taxon>
        <taxon>Pseudomonadota</taxon>
        <taxon>Gammaproteobacteria</taxon>
        <taxon>Legionellales</taxon>
        <taxon>Coxiellaceae</taxon>
        <taxon>Rickettsiella</taxon>
    </lineage>
</organism>
<dbReference type="GO" id="GO:0003677">
    <property type="term" value="F:DNA binding"/>
    <property type="evidence" value="ECO:0007669"/>
    <property type="project" value="UniProtKB-KW"/>
</dbReference>
<gene>
    <name evidence="13 16" type="primary">ruvC</name>
    <name evidence="16" type="ORF">RVIR1_08060</name>
</gene>
<dbReference type="NCBIfam" id="NF000711">
    <property type="entry name" value="PRK00039.2-1"/>
    <property type="match status" value="1"/>
</dbReference>
<dbReference type="HAMAP" id="MF_00034">
    <property type="entry name" value="RuvC"/>
    <property type="match status" value="1"/>
</dbReference>
<evidence type="ECO:0000313" key="17">
    <source>
        <dbReference type="Proteomes" id="UP000282483"/>
    </source>
</evidence>
<feature type="active site" evidence="13">
    <location>
        <position position="80"/>
    </location>
</feature>
<dbReference type="PROSITE" id="PS01321">
    <property type="entry name" value="RUVC"/>
    <property type="match status" value="1"/>
</dbReference>
<dbReference type="PANTHER" id="PTHR30194:SF3">
    <property type="entry name" value="CROSSOVER JUNCTION ENDODEOXYRIBONUCLEASE RUVC"/>
    <property type="match status" value="1"/>
</dbReference>
<dbReference type="CDD" id="cd16962">
    <property type="entry name" value="RuvC"/>
    <property type="match status" value="1"/>
</dbReference>
<keyword evidence="9 13" id="KW-0238">DNA-binding</keyword>
<dbReference type="EC" id="3.1.21.10" evidence="13 14"/>
<dbReference type="InterPro" id="IPR012337">
    <property type="entry name" value="RNaseH-like_sf"/>
</dbReference>
<name>A0A2Z5UW51_9COXI</name>
<keyword evidence="15" id="KW-1133">Transmembrane helix</keyword>
<comment type="catalytic activity">
    <reaction evidence="12 13">
        <text>Endonucleolytic cleavage at a junction such as a reciprocal single-stranded crossover between two homologous DNA duplexes (Holliday junction).</text>
        <dbReference type="EC" id="3.1.21.10"/>
    </reaction>
</comment>
<comment type="function">
    <text evidence="13">The RuvA-RuvB-RuvC complex processes Holliday junction (HJ) DNA during genetic recombination and DNA repair. Endonuclease that resolves HJ intermediates. Cleaves cruciform DNA by making single-stranded nicks across the HJ at symmetrical positions within the homologous arms, yielding a 5'-phosphate and a 3'-hydroxyl group; requires a central core of homology in the junction. The consensus cleavage sequence is 5'-(A/T)TT(C/G)-3'. Cleavage occurs on the 3'-side of the TT dinucleotide at the point of strand exchange. HJ branch migration catalyzed by RuvA-RuvB allows RuvC to scan DNA until it finds its consensus sequence, where it cleaves and resolves the cruciform DNA.</text>
</comment>
<feature type="active site" evidence="13">
    <location>
        <position position="152"/>
    </location>
</feature>
<keyword evidence="5 13" id="KW-0255">Endonuclease</keyword>
<dbReference type="GO" id="GO:0000287">
    <property type="term" value="F:magnesium ion binding"/>
    <property type="evidence" value="ECO:0007669"/>
    <property type="project" value="UniProtKB-UniRule"/>
</dbReference>
<evidence type="ECO:0000256" key="1">
    <source>
        <dbReference type="ARBA" id="ARBA00009518"/>
    </source>
</evidence>
<dbReference type="EMBL" id="AP018005">
    <property type="protein sequence ID" value="BBB15295.1"/>
    <property type="molecule type" value="Genomic_DNA"/>
</dbReference>
<proteinExistence type="inferred from homology"/>
<keyword evidence="3 13" id="KW-0540">Nuclease</keyword>
<feature type="active site" evidence="13">
    <location>
        <position position="21"/>
    </location>
</feature>
<evidence type="ECO:0000256" key="5">
    <source>
        <dbReference type="ARBA" id="ARBA00022759"/>
    </source>
</evidence>
<comment type="subcellular location">
    <subcellularLocation>
        <location evidence="13">Cytoplasm</location>
    </subcellularLocation>
</comment>
<reference evidence="16 17" key="1">
    <citation type="submission" date="2017-03" db="EMBL/GenBank/DDBJ databases">
        <title>The genome sequence of Candidatus Rickettsiella viridis.</title>
        <authorList>
            <person name="Nikoh N."/>
            <person name="Tsuchida T."/>
            <person name="Yamaguchi K."/>
            <person name="Maeda T."/>
            <person name="Shigenobu S."/>
            <person name="Fukatsu T."/>
        </authorList>
    </citation>
    <scope>NUCLEOTIDE SEQUENCE [LARGE SCALE GENOMIC DNA]</scope>
    <source>
        <strain evidence="16 17">Ap-RA04</strain>
    </source>
</reference>
<dbReference type="SUPFAM" id="SSF53098">
    <property type="entry name" value="Ribonuclease H-like"/>
    <property type="match status" value="1"/>
</dbReference>
<keyword evidence="17" id="KW-1185">Reference proteome</keyword>
<evidence type="ECO:0000256" key="2">
    <source>
        <dbReference type="ARBA" id="ARBA00022490"/>
    </source>
</evidence>
<dbReference type="Gene3D" id="3.30.420.10">
    <property type="entry name" value="Ribonuclease H-like superfamily/Ribonuclease H"/>
    <property type="match status" value="1"/>
</dbReference>
<comment type="cofactor">
    <cofactor evidence="13">
        <name>Mg(2+)</name>
        <dbReference type="ChEBI" id="CHEBI:18420"/>
    </cofactor>
    <text evidence="13">Binds 2 Mg(2+) ion per subunit.</text>
</comment>
<protein>
    <recommendedName>
        <fullName evidence="13 14">Crossover junction endodeoxyribonuclease RuvC</fullName>
        <ecNumber evidence="13 14">3.1.21.10</ecNumber>
    </recommendedName>
    <alternativeName>
        <fullName evidence="13">Holliday junction nuclease RuvC</fullName>
    </alternativeName>
    <alternativeName>
        <fullName evidence="13">Holliday junction resolvase RuvC</fullName>
    </alternativeName>
</protein>
<comment type="similarity">
    <text evidence="1 13">Belongs to the RuvC family.</text>
</comment>
<dbReference type="GO" id="GO:0006310">
    <property type="term" value="P:DNA recombination"/>
    <property type="evidence" value="ECO:0007669"/>
    <property type="project" value="UniProtKB-UniRule"/>
</dbReference>
<evidence type="ECO:0000256" key="3">
    <source>
        <dbReference type="ARBA" id="ARBA00022722"/>
    </source>
</evidence>
<keyword evidence="11 13" id="KW-0234">DNA repair</keyword>
<evidence type="ECO:0000256" key="7">
    <source>
        <dbReference type="ARBA" id="ARBA00022801"/>
    </source>
</evidence>
<dbReference type="Proteomes" id="UP000282483">
    <property type="component" value="Chromosome"/>
</dbReference>
<keyword evidence="10 13" id="KW-0233">DNA recombination</keyword>
<keyword evidence="2 13" id="KW-0963">Cytoplasm</keyword>
<dbReference type="Pfam" id="PF02075">
    <property type="entry name" value="RuvC"/>
    <property type="match status" value="1"/>
</dbReference>
<dbReference type="GO" id="GO:0005737">
    <property type="term" value="C:cytoplasm"/>
    <property type="evidence" value="ECO:0007669"/>
    <property type="project" value="UniProtKB-SubCell"/>
</dbReference>
<evidence type="ECO:0000256" key="11">
    <source>
        <dbReference type="ARBA" id="ARBA00023204"/>
    </source>
</evidence>
<keyword evidence="8 13" id="KW-0460">Magnesium</keyword>
<keyword evidence="15" id="KW-0812">Transmembrane</keyword>
<dbReference type="InterPro" id="IPR036397">
    <property type="entry name" value="RNaseH_sf"/>
</dbReference>
<dbReference type="GO" id="GO:0006281">
    <property type="term" value="P:DNA repair"/>
    <property type="evidence" value="ECO:0007669"/>
    <property type="project" value="UniProtKB-UniRule"/>
</dbReference>
<accession>A0A2Z5UW51</accession>
<dbReference type="GO" id="GO:0048476">
    <property type="term" value="C:Holliday junction resolvase complex"/>
    <property type="evidence" value="ECO:0007669"/>
    <property type="project" value="UniProtKB-UniRule"/>
</dbReference>
<keyword evidence="15" id="KW-0472">Membrane</keyword>
<evidence type="ECO:0000256" key="4">
    <source>
        <dbReference type="ARBA" id="ARBA00022723"/>
    </source>
</evidence>
<evidence type="ECO:0000256" key="6">
    <source>
        <dbReference type="ARBA" id="ARBA00022763"/>
    </source>
</evidence>
<keyword evidence="6 13" id="KW-0227">DNA damage</keyword>
<sequence length="189" mass="20541">MLRARNDNNGKFIMAIILGIDPGSCITGYGVIQSTESKLTYLDSGCIKLGNNPFSERLKKIFDGLQIILNEYKPTDVAIEQVFFHINPNAALKLGQARGAAIVAAAVSELSVSEYSARQVKQSVVGYGAANKQQVQHMVRLLLNLSDSPQADAADALAIAVCHAQSKPLQTALAQEMGLQKRFRRGRLR</sequence>
<evidence type="ECO:0000256" key="15">
    <source>
        <dbReference type="SAM" id="Phobius"/>
    </source>
</evidence>
<feature type="binding site" evidence="13">
    <location>
        <position position="80"/>
    </location>
    <ligand>
        <name>Mg(2+)</name>
        <dbReference type="ChEBI" id="CHEBI:18420"/>
        <label>2</label>
    </ligand>
</feature>
<dbReference type="AlphaFoldDB" id="A0A2Z5UW51"/>
<feature type="binding site" evidence="13">
    <location>
        <position position="21"/>
    </location>
    <ligand>
        <name>Mg(2+)</name>
        <dbReference type="ChEBI" id="CHEBI:18420"/>
        <label>1</label>
    </ligand>
</feature>
<dbReference type="InterPro" id="IPR020563">
    <property type="entry name" value="X-over_junc_endoDNase_Mg_BS"/>
</dbReference>
<dbReference type="KEGG" id="rvi:RVIR1_08060"/>
<dbReference type="PRINTS" id="PR00696">
    <property type="entry name" value="RSOLVASERUVC"/>
</dbReference>
<dbReference type="InterPro" id="IPR002176">
    <property type="entry name" value="X-over_junc_endoDNase_RuvC"/>
</dbReference>
<evidence type="ECO:0000256" key="9">
    <source>
        <dbReference type="ARBA" id="ARBA00023125"/>
    </source>
</evidence>
<evidence type="ECO:0000313" key="16">
    <source>
        <dbReference type="EMBL" id="BBB15295.1"/>
    </source>
</evidence>
<evidence type="ECO:0000256" key="14">
    <source>
        <dbReference type="NCBIfam" id="TIGR00228"/>
    </source>
</evidence>
<keyword evidence="4 13" id="KW-0479">Metal-binding</keyword>
<dbReference type="PANTHER" id="PTHR30194">
    <property type="entry name" value="CROSSOVER JUNCTION ENDODEOXYRIBONUCLEASE RUVC"/>
    <property type="match status" value="1"/>
</dbReference>
<feature type="binding site" evidence="13">
    <location>
        <position position="152"/>
    </location>
    <ligand>
        <name>Mg(2+)</name>
        <dbReference type="ChEBI" id="CHEBI:18420"/>
        <label>1</label>
    </ligand>
</feature>
<dbReference type="NCBIfam" id="TIGR00228">
    <property type="entry name" value="ruvC"/>
    <property type="match status" value="1"/>
</dbReference>
<evidence type="ECO:0000256" key="10">
    <source>
        <dbReference type="ARBA" id="ARBA00023172"/>
    </source>
</evidence>
<comment type="subunit">
    <text evidence="13">Homodimer which binds Holliday junction (HJ) DNA. The HJ becomes 2-fold symmetrical on binding to RuvC with unstacked arms; it has a different conformation from HJ DNA in complex with RuvA. In the full resolvosome a probable DNA-RuvA(4)-RuvB(12)-RuvC(2) complex forms which resolves the HJ.</text>
</comment>
<dbReference type="GO" id="GO:0008821">
    <property type="term" value="F:crossover junction DNA endonuclease activity"/>
    <property type="evidence" value="ECO:0007669"/>
    <property type="project" value="UniProtKB-UniRule"/>
</dbReference>
<evidence type="ECO:0000256" key="12">
    <source>
        <dbReference type="ARBA" id="ARBA00029354"/>
    </source>
</evidence>